<evidence type="ECO:0000313" key="1">
    <source>
        <dbReference type="EMBL" id="MCT2560671.1"/>
    </source>
</evidence>
<dbReference type="Pfam" id="PF09697">
    <property type="entry name" value="Porph_ging"/>
    <property type="match status" value="1"/>
</dbReference>
<dbReference type="InterPro" id="IPR005901">
    <property type="entry name" value="GLPGLI"/>
</dbReference>
<sequence>MRNIFAISALFFITLAQSQTHRFIYELQYKMDSTETGYEKLNMLLDISPKEVKFYGQNLAVTDSLNNKFGTNNSHTDMSGQVVKRKINTFDNENFIAIKEGYYSFKTIDKISWVISDETKKVENYTLQKASTKFGGRTWTAWFCKDIPFNEGPYKFRGLPGLIFELSDSTKNFIYHLVKSQKLPDIYSTDNFVESNFGNKAVPINEKQKNKLIMDFYNDPFAFERNNFNKANNNLKININGKEIHTVDELNTQTKNMQEVIRKYNNPIEADKAVHYKK</sequence>
<comment type="caution">
    <text evidence="1">The sequence shown here is derived from an EMBL/GenBank/DDBJ whole genome shotgun (WGS) entry which is preliminary data.</text>
</comment>
<gene>
    <name evidence="1" type="ORF">N0B48_02080</name>
</gene>
<keyword evidence="2" id="KW-1185">Reference proteome</keyword>
<reference evidence="1 2" key="1">
    <citation type="submission" date="2022-09" db="EMBL/GenBank/DDBJ databases">
        <title>Chryseobacterium oleae sp.nov., isolated from the inter-root soil of Pyrola calliantha H. Andr. in Tibet.</title>
        <authorList>
            <person name="Li Z."/>
        </authorList>
    </citation>
    <scope>NUCLEOTIDE SEQUENCE [LARGE SCALE GENOMIC DNA]</scope>
    <source>
        <strain evidence="2">pc1-10</strain>
    </source>
</reference>
<organism evidence="1 2">
    <name type="scientific">Chryseobacterium herbae</name>
    <dbReference type="NCBI Taxonomy" id="2976476"/>
    <lineage>
        <taxon>Bacteria</taxon>
        <taxon>Pseudomonadati</taxon>
        <taxon>Bacteroidota</taxon>
        <taxon>Flavobacteriia</taxon>
        <taxon>Flavobacteriales</taxon>
        <taxon>Weeksellaceae</taxon>
        <taxon>Chryseobacterium group</taxon>
        <taxon>Chryseobacterium</taxon>
    </lineage>
</organism>
<protein>
    <submittedName>
        <fullName evidence="1">GLPGLI family protein</fullName>
    </submittedName>
</protein>
<proteinExistence type="predicted"/>
<name>A0ABT2IPD0_9FLAO</name>
<evidence type="ECO:0000313" key="2">
    <source>
        <dbReference type="Proteomes" id="UP001525566"/>
    </source>
</evidence>
<dbReference type="NCBIfam" id="TIGR01200">
    <property type="entry name" value="GLPGLI"/>
    <property type="match status" value="1"/>
</dbReference>
<dbReference type="RefSeq" id="WP_259836319.1">
    <property type="nucleotide sequence ID" value="NZ_JAOAMU010000001.1"/>
</dbReference>
<dbReference type="EMBL" id="JAOAMU010000001">
    <property type="protein sequence ID" value="MCT2560671.1"/>
    <property type="molecule type" value="Genomic_DNA"/>
</dbReference>
<accession>A0ABT2IPD0</accession>
<dbReference type="Proteomes" id="UP001525566">
    <property type="component" value="Unassembled WGS sequence"/>
</dbReference>